<dbReference type="EMBL" id="ML737137">
    <property type="protein sequence ID" value="KAE8342055.1"/>
    <property type="molecule type" value="Genomic_DNA"/>
</dbReference>
<evidence type="ECO:0000313" key="2">
    <source>
        <dbReference type="EMBL" id="KAE8342055.1"/>
    </source>
</evidence>
<accession>A0A5N6Y990</accession>
<feature type="transmembrane region" description="Helical" evidence="1">
    <location>
        <begin position="12"/>
        <end position="33"/>
    </location>
</feature>
<sequence length="70" mass="7806">MRSSSEIKAHSISQLLTIGIILCIFYSDMVQILTPEVMAAGLRCIMRVIRALRRLCASYCALGPRSTVNY</sequence>
<keyword evidence="1" id="KW-0812">Transmembrane</keyword>
<gene>
    <name evidence="2" type="ORF">BDV24DRAFT_131261</name>
</gene>
<organism evidence="2">
    <name type="scientific">Aspergillus arachidicola</name>
    <dbReference type="NCBI Taxonomy" id="656916"/>
    <lineage>
        <taxon>Eukaryota</taxon>
        <taxon>Fungi</taxon>
        <taxon>Dikarya</taxon>
        <taxon>Ascomycota</taxon>
        <taxon>Pezizomycotina</taxon>
        <taxon>Eurotiomycetes</taxon>
        <taxon>Eurotiomycetidae</taxon>
        <taxon>Eurotiales</taxon>
        <taxon>Aspergillaceae</taxon>
        <taxon>Aspergillus</taxon>
        <taxon>Aspergillus subgen. Circumdati</taxon>
    </lineage>
</organism>
<name>A0A5N6Y990_9EURO</name>
<protein>
    <submittedName>
        <fullName evidence="2">Uncharacterized protein</fullName>
    </submittedName>
</protein>
<keyword evidence="1" id="KW-1133">Transmembrane helix</keyword>
<proteinExistence type="predicted"/>
<dbReference type="Proteomes" id="UP000325558">
    <property type="component" value="Unassembled WGS sequence"/>
</dbReference>
<reference evidence="2" key="1">
    <citation type="submission" date="2019-04" db="EMBL/GenBank/DDBJ databases">
        <title>Friends and foes A comparative genomics study of 23 Aspergillus species from section Flavi.</title>
        <authorList>
            <consortium name="DOE Joint Genome Institute"/>
            <person name="Kjaerbolling I."/>
            <person name="Vesth T."/>
            <person name="Frisvad J.C."/>
            <person name="Nybo J.L."/>
            <person name="Theobald S."/>
            <person name="Kildgaard S."/>
            <person name="Isbrandt T."/>
            <person name="Kuo A."/>
            <person name="Sato A."/>
            <person name="Lyhne E.K."/>
            <person name="Kogle M.E."/>
            <person name="Wiebenga A."/>
            <person name="Kun R.S."/>
            <person name="Lubbers R.J."/>
            <person name="Makela M.R."/>
            <person name="Barry K."/>
            <person name="Chovatia M."/>
            <person name="Clum A."/>
            <person name="Daum C."/>
            <person name="Haridas S."/>
            <person name="He G."/>
            <person name="LaButti K."/>
            <person name="Lipzen A."/>
            <person name="Mondo S."/>
            <person name="Riley R."/>
            <person name="Salamov A."/>
            <person name="Simmons B.A."/>
            <person name="Magnuson J.K."/>
            <person name="Henrissat B."/>
            <person name="Mortensen U.H."/>
            <person name="Larsen T.O."/>
            <person name="Devries R.P."/>
            <person name="Grigoriev I.V."/>
            <person name="Machida M."/>
            <person name="Baker S.E."/>
            <person name="Andersen M.R."/>
        </authorList>
    </citation>
    <scope>NUCLEOTIDE SEQUENCE</scope>
    <source>
        <strain evidence="2">CBS 117612</strain>
    </source>
</reference>
<dbReference type="AlphaFoldDB" id="A0A5N6Y990"/>
<evidence type="ECO:0000256" key="1">
    <source>
        <dbReference type="SAM" id="Phobius"/>
    </source>
</evidence>
<keyword evidence="1" id="KW-0472">Membrane</keyword>